<keyword evidence="4" id="KW-1185">Reference proteome</keyword>
<dbReference type="PROSITE" id="PS51840">
    <property type="entry name" value="C2_NT"/>
    <property type="match status" value="1"/>
</dbReference>
<proteinExistence type="predicted"/>
<dbReference type="STRING" id="48709.A0A1D2NI68"/>
<dbReference type="PANTHER" id="PTHR23167">
    <property type="entry name" value="CALPONIN HOMOLOGY DOMAIN-CONTAINING PROTEIN DDB_G0272472-RELATED"/>
    <property type="match status" value="1"/>
</dbReference>
<evidence type="ECO:0000256" key="1">
    <source>
        <dbReference type="SAM" id="MobiDB-lite"/>
    </source>
</evidence>
<organism evidence="3 4">
    <name type="scientific">Orchesella cincta</name>
    <name type="common">Springtail</name>
    <name type="synonym">Podura cincta</name>
    <dbReference type="NCBI Taxonomy" id="48709"/>
    <lineage>
        <taxon>Eukaryota</taxon>
        <taxon>Metazoa</taxon>
        <taxon>Ecdysozoa</taxon>
        <taxon>Arthropoda</taxon>
        <taxon>Hexapoda</taxon>
        <taxon>Collembola</taxon>
        <taxon>Entomobryomorpha</taxon>
        <taxon>Entomobryoidea</taxon>
        <taxon>Orchesellidae</taxon>
        <taxon>Orchesellinae</taxon>
        <taxon>Orchesella</taxon>
    </lineage>
</organism>
<evidence type="ECO:0000259" key="2">
    <source>
        <dbReference type="PROSITE" id="PS51840"/>
    </source>
</evidence>
<sequence length="376" mass="41943">MGSVWKRLQRVNKRAAKFNLVISFEELSVEATSKWQPKKLGLTLWRRSRRVTVEPRMWEPTMKNPLKGIIVWPIPESKEIAVTIFKDPRTFEYEDKDWNITVEDVSTGKPRPLATGALNVKDYASEVPTQTSTELKMKVLSKKIVSASVKFTISSCFIREGKATDEDMQSLASLMSSTQNDIATIEDFEGEEDGDKSTLSIPSVDKRKLSEVSNIIASQMDSLINSMTEDDGLLVKSPSKLSPAKSDHSEKGDSSLRNELRLSNESMDNLSQPNSLLEITSTPVSKPHPVPVHPQPASSTPDSRDFGFGMNLSRISERTEFTDWSKSELDKTANSTYRPEILSSLSEKQKSVDLDNKSALKLSPPSESENIKSGKN</sequence>
<dbReference type="AlphaFoldDB" id="A0A1D2NI68"/>
<name>A0A1D2NI68_ORCCI</name>
<feature type="region of interest" description="Disordered" evidence="1">
    <location>
        <begin position="234"/>
        <end position="256"/>
    </location>
</feature>
<feature type="compositionally biased region" description="Basic and acidic residues" evidence="1">
    <location>
        <begin position="347"/>
        <end position="358"/>
    </location>
</feature>
<protein>
    <submittedName>
        <fullName evidence="3">EH domain-binding protein 1</fullName>
    </submittedName>
</protein>
<dbReference type="Pfam" id="PF10358">
    <property type="entry name" value="NT-C2"/>
    <property type="match status" value="1"/>
</dbReference>
<feature type="region of interest" description="Disordered" evidence="1">
    <location>
        <begin position="329"/>
        <end position="376"/>
    </location>
</feature>
<dbReference type="EMBL" id="LJIJ01000032">
    <property type="protein sequence ID" value="ODN04964.1"/>
    <property type="molecule type" value="Genomic_DNA"/>
</dbReference>
<dbReference type="PANTHER" id="PTHR23167:SF46">
    <property type="entry name" value="EPS15 HOMOLOGY DOMAIN CONTAINING PROTEIN-BINDING PROTEIN 1, ISOFORM F"/>
    <property type="match status" value="1"/>
</dbReference>
<feature type="non-terminal residue" evidence="3">
    <location>
        <position position="376"/>
    </location>
</feature>
<feature type="region of interest" description="Disordered" evidence="1">
    <location>
        <begin position="279"/>
        <end position="309"/>
    </location>
</feature>
<feature type="compositionally biased region" description="Basic and acidic residues" evidence="1">
    <location>
        <begin position="245"/>
        <end position="256"/>
    </location>
</feature>
<dbReference type="InterPro" id="IPR050540">
    <property type="entry name" value="F-actin_Monoox_Mical"/>
</dbReference>
<evidence type="ECO:0000313" key="4">
    <source>
        <dbReference type="Proteomes" id="UP000094527"/>
    </source>
</evidence>
<feature type="domain" description="C2 NT-type" evidence="2">
    <location>
        <begin position="8"/>
        <end position="157"/>
    </location>
</feature>
<dbReference type="OrthoDB" id="5972258at2759"/>
<comment type="caution">
    <text evidence="3">The sequence shown here is derived from an EMBL/GenBank/DDBJ whole genome shotgun (WGS) entry which is preliminary data.</text>
</comment>
<evidence type="ECO:0000313" key="3">
    <source>
        <dbReference type="EMBL" id="ODN04964.1"/>
    </source>
</evidence>
<dbReference type="InterPro" id="IPR019448">
    <property type="entry name" value="NT-C2"/>
</dbReference>
<gene>
    <name evidence="3" type="ORF">Ocin01_01704</name>
</gene>
<reference evidence="3 4" key="1">
    <citation type="journal article" date="2016" name="Genome Biol. Evol.">
        <title>Gene Family Evolution Reflects Adaptation to Soil Environmental Stressors in the Genome of the Collembolan Orchesella cincta.</title>
        <authorList>
            <person name="Faddeeva-Vakhrusheva A."/>
            <person name="Derks M.F."/>
            <person name="Anvar S.Y."/>
            <person name="Agamennone V."/>
            <person name="Suring W."/>
            <person name="Smit S."/>
            <person name="van Straalen N.M."/>
            <person name="Roelofs D."/>
        </authorList>
    </citation>
    <scope>NUCLEOTIDE SEQUENCE [LARGE SCALE GENOMIC DNA]</scope>
    <source>
        <tissue evidence="3">Mixed pool</tissue>
    </source>
</reference>
<accession>A0A1D2NI68</accession>
<dbReference type="Proteomes" id="UP000094527">
    <property type="component" value="Unassembled WGS sequence"/>
</dbReference>